<dbReference type="PANTHER" id="PTHR34219">
    <property type="entry name" value="IRON-REGULATED INNER MEMBRANE PROTEIN-RELATED"/>
    <property type="match status" value="1"/>
</dbReference>
<gene>
    <name evidence="3" type="ORF">QE369_002789</name>
</gene>
<feature type="transmembrane region" description="Helical" evidence="1">
    <location>
        <begin position="438"/>
        <end position="465"/>
    </location>
</feature>
<evidence type="ECO:0000313" key="3">
    <source>
        <dbReference type="EMBL" id="MDR6102592.1"/>
    </source>
</evidence>
<dbReference type="InterPro" id="IPR025711">
    <property type="entry name" value="PepSY"/>
</dbReference>
<evidence type="ECO:0000256" key="1">
    <source>
        <dbReference type="SAM" id="Phobius"/>
    </source>
</evidence>
<evidence type="ECO:0000259" key="2">
    <source>
        <dbReference type="Pfam" id="PF03413"/>
    </source>
</evidence>
<evidence type="ECO:0000313" key="4">
    <source>
        <dbReference type="Proteomes" id="UP001255601"/>
    </source>
</evidence>
<feature type="domain" description="PepSY" evidence="2">
    <location>
        <begin position="78"/>
        <end position="130"/>
    </location>
</feature>
<keyword evidence="1" id="KW-1133">Transmembrane helix</keyword>
<dbReference type="Pfam" id="PF03413">
    <property type="entry name" value="PepSY"/>
    <property type="match status" value="1"/>
</dbReference>
<feature type="transmembrane region" description="Helical" evidence="1">
    <location>
        <begin position="156"/>
        <end position="177"/>
    </location>
</feature>
<feature type="transmembrane region" description="Helical" evidence="1">
    <location>
        <begin position="197"/>
        <end position="218"/>
    </location>
</feature>
<name>A0AAJ2BCN4_9HYPH</name>
<feature type="transmembrane region" description="Helical" evidence="1">
    <location>
        <begin position="397"/>
        <end position="418"/>
    </location>
</feature>
<accession>A0AAJ2BCN4</accession>
<organism evidence="3 4">
    <name type="scientific">Agrobacterium larrymoorei</name>
    <dbReference type="NCBI Taxonomy" id="160699"/>
    <lineage>
        <taxon>Bacteria</taxon>
        <taxon>Pseudomonadati</taxon>
        <taxon>Pseudomonadota</taxon>
        <taxon>Alphaproteobacteria</taxon>
        <taxon>Hyphomicrobiales</taxon>
        <taxon>Rhizobiaceae</taxon>
        <taxon>Rhizobium/Agrobacterium group</taxon>
        <taxon>Agrobacterium</taxon>
    </lineage>
</organism>
<comment type="caution">
    <text evidence="3">The sequence shown here is derived from an EMBL/GenBank/DDBJ whole genome shotgun (WGS) entry which is preliminary data.</text>
</comment>
<dbReference type="PANTHER" id="PTHR34219:SF1">
    <property type="entry name" value="PEPSY DOMAIN-CONTAINING PROTEIN"/>
    <property type="match status" value="1"/>
</dbReference>
<dbReference type="RefSeq" id="WP_309771222.1">
    <property type="nucleotide sequence ID" value="NZ_JAVIZC010000003.1"/>
</dbReference>
<keyword evidence="1" id="KW-0812">Transmembrane</keyword>
<proteinExistence type="predicted"/>
<dbReference type="AlphaFoldDB" id="A0AAJ2BCN4"/>
<dbReference type="EMBL" id="JAVIZC010000003">
    <property type="protein sequence ID" value="MDR6102592.1"/>
    <property type="molecule type" value="Genomic_DNA"/>
</dbReference>
<dbReference type="Pfam" id="PF03929">
    <property type="entry name" value="PepSY_TM"/>
    <property type="match status" value="1"/>
</dbReference>
<dbReference type="Proteomes" id="UP001255601">
    <property type="component" value="Unassembled WGS sequence"/>
</dbReference>
<reference evidence="3" key="1">
    <citation type="submission" date="2023-08" db="EMBL/GenBank/DDBJ databases">
        <title>Functional and genomic diversity of the sorghum phyllosphere microbiome.</title>
        <authorList>
            <person name="Shade A."/>
        </authorList>
    </citation>
    <scope>NUCLEOTIDE SEQUENCE</scope>
    <source>
        <strain evidence="3">SORGH_AS_0974</strain>
    </source>
</reference>
<keyword evidence="1" id="KW-0472">Membrane</keyword>
<protein>
    <submittedName>
        <fullName evidence="3">Iron-regulated membrane protein</fullName>
    </submittedName>
</protein>
<sequence length="483" mass="52552">MSISTTSVGERVSAQSSLNLYRAVWRWHFYAGLFVLPFMMTLAITGGLYLFRDELDNAFHSKLKRIEVADTATAALPSTIIANAVAAVPGTAVKLTKPADPGASTEVTVSTPEGKRAVYVNGYTGEVLGSLPDRGTVMWTIRTLHSLKYFGTYARYLIEIAAGWSILLVATGIYLWWPRNQTGGVVSVRGTPKKRVFWRDMHAVTGIFVGTFIVFLAITGMPWSGVWGAKVNEWANGNNFGYPAGVRVNVPMSGERLDDVSKTSWSLEQAKIPTSESHDHGQHMEPSPAMPMDHMAMNHDLSNPTPAAIGIDKAIARFDELGLAGGYAVVLPTKPEGVYSGSIYPDDLSKQRVIHLDQYTGKPLIDMRYADYGPLGRGLEWGINVHLGQQFGLANQIVLAVACLAIILLAVSGGVMWWKRRPKGSLGVPPMPQSKRTLYGLAAILAIGGVIFPLVGASLIVMLMLDLAVQKIQRRNKSLSLRS</sequence>
<feature type="transmembrane region" description="Helical" evidence="1">
    <location>
        <begin position="27"/>
        <end position="51"/>
    </location>
</feature>
<dbReference type="InterPro" id="IPR005625">
    <property type="entry name" value="PepSY-ass_TM"/>
</dbReference>